<dbReference type="Proteomes" id="UP000631114">
    <property type="component" value="Unassembled WGS sequence"/>
</dbReference>
<accession>A0A835LRS4</accession>
<dbReference type="OrthoDB" id="10254310at2759"/>
<organism evidence="1 2">
    <name type="scientific">Coptis chinensis</name>
    <dbReference type="NCBI Taxonomy" id="261450"/>
    <lineage>
        <taxon>Eukaryota</taxon>
        <taxon>Viridiplantae</taxon>
        <taxon>Streptophyta</taxon>
        <taxon>Embryophyta</taxon>
        <taxon>Tracheophyta</taxon>
        <taxon>Spermatophyta</taxon>
        <taxon>Magnoliopsida</taxon>
        <taxon>Ranunculales</taxon>
        <taxon>Ranunculaceae</taxon>
        <taxon>Coptidoideae</taxon>
        <taxon>Coptis</taxon>
    </lineage>
</organism>
<keyword evidence="2" id="KW-1185">Reference proteome</keyword>
<sequence length="136" mass="15127">MLILSVSKYLQTSEFSFYFWYSFSFTDHVMDINNEEGNTSMRDNLLIVCRSLASKMLSNANLFLVSVDMPVTANFDDASGLCFRFSGEILSNLIPCLITVTVEGKCSAPLNVSTKVNCEETIFGLNLLNRVAVILS</sequence>
<comment type="caution">
    <text evidence="1">The sequence shown here is derived from an EMBL/GenBank/DDBJ whole genome shotgun (WGS) entry which is preliminary data.</text>
</comment>
<reference evidence="1 2" key="1">
    <citation type="submission" date="2020-10" db="EMBL/GenBank/DDBJ databases">
        <title>The Coptis chinensis genome and diversification of protoberbering-type alkaloids.</title>
        <authorList>
            <person name="Wang B."/>
            <person name="Shu S."/>
            <person name="Song C."/>
            <person name="Liu Y."/>
        </authorList>
    </citation>
    <scope>NUCLEOTIDE SEQUENCE [LARGE SCALE GENOMIC DNA]</scope>
    <source>
        <strain evidence="1">HL-2020</strain>
        <tissue evidence="1">Leaf</tissue>
    </source>
</reference>
<dbReference type="AlphaFoldDB" id="A0A835LRS4"/>
<gene>
    <name evidence="1" type="ORF">IFM89_015960</name>
</gene>
<protein>
    <submittedName>
        <fullName evidence="1">Uncharacterized protein</fullName>
    </submittedName>
</protein>
<evidence type="ECO:0000313" key="1">
    <source>
        <dbReference type="EMBL" id="KAF9597131.1"/>
    </source>
</evidence>
<dbReference type="EMBL" id="JADFTS010000007">
    <property type="protein sequence ID" value="KAF9597131.1"/>
    <property type="molecule type" value="Genomic_DNA"/>
</dbReference>
<proteinExistence type="predicted"/>
<name>A0A835LRS4_9MAGN</name>
<evidence type="ECO:0000313" key="2">
    <source>
        <dbReference type="Proteomes" id="UP000631114"/>
    </source>
</evidence>